<reference evidence="2 3" key="1">
    <citation type="submission" date="2019-06" db="EMBL/GenBank/DDBJ databases">
        <title>Genome Sequence of the Brown Rot Fungal Pathogen Monilinia laxa.</title>
        <authorList>
            <person name="De Miccolis Angelini R.M."/>
            <person name="Landi L."/>
            <person name="Abate D."/>
            <person name="Pollastro S."/>
            <person name="Romanazzi G."/>
            <person name="Faretra F."/>
        </authorList>
    </citation>
    <scope>NUCLEOTIDE SEQUENCE [LARGE SCALE GENOMIC DNA]</scope>
    <source>
        <strain evidence="2 3">Mlax316</strain>
    </source>
</reference>
<sequence>MKNVLIFSDLESLLERCTSATDALDNVVFYGNLQQDEEYKKDVWADEEHECSISLRLPSSYSVHVAETKAGSSKKEAKERCCASLIEKLRAAAIATEVDLASTTKHSSPIESNFSLDPTAKPFDAGLSNWEQLSSSMNEVSKPNLPLKPYVFIAIDLEATLEQWEYYPKGVRRSPGSGKVYPKQTPTQIGISILRATGKNAELFAKHPKSKAGTQFRSINIVEFQRYRSRIKKLRTADISFLYGNSEYVELDNVSELILKIVAEDSEYGEVILVGHAIQNDKRFLENGNIHGLHKFFDRALDTQFMHREPGTNCRSLQDLVWSYDDNLGDGWHNAGNDAMWTLWVFANKLQDFLTVSESGNEMVIDYSRPHKYVSKRDQWRIDHAARLAELRVLGWD</sequence>
<dbReference type="InterPro" id="IPR012337">
    <property type="entry name" value="RNaseH-like_sf"/>
</dbReference>
<protein>
    <recommendedName>
        <fullName evidence="1">Gfd2/YDR514C-like C-terminal domain-containing protein</fullName>
    </recommendedName>
</protein>
<dbReference type="InterPro" id="IPR048519">
    <property type="entry name" value="Gfd2/YDR514C-like_C"/>
</dbReference>
<dbReference type="PANTHER" id="PTHR28083">
    <property type="entry name" value="GOOD FOR FULL DBP5 ACTIVITY PROTEIN 2"/>
    <property type="match status" value="1"/>
</dbReference>
<dbReference type="GO" id="GO:0003676">
    <property type="term" value="F:nucleic acid binding"/>
    <property type="evidence" value="ECO:0007669"/>
    <property type="project" value="InterPro"/>
</dbReference>
<name>A0A5N6KK96_MONLA</name>
<evidence type="ECO:0000313" key="2">
    <source>
        <dbReference type="EMBL" id="KAB8304220.1"/>
    </source>
</evidence>
<organism evidence="2 3">
    <name type="scientific">Monilinia laxa</name>
    <name type="common">Brown rot fungus</name>
    <name type="synonym">Sclerotinia laxa</name>
    <dbReference type="NCBI Taxonomy" id="61186"/>
    <lineage>
        <taxon>Eukaryota</taxon>
        <taxon>Fungi</taxon>
        <taxon>Dikarya</taxon>
        <taxon>Ascomycota</taxon>
        <taxon>Pezizomycotina</taxon>
        <taxon>Leotiomycetes</taxon>
        <taxon>Helotiales</taxon>
        <taxon>Sclerotiniaceae</taxon>
        <taxon>Monilinia</taxon>
    </lineage>
</organism>
<gene>
    <name evidence="2" type="ORF">EYC80_003638</name>
</gene>
<dbReference type="PANTHER" id="PTHR28083:SF1">
    <property type="entry name" value="GOOD FOR FULL DBP5 ACTIVITY PROTEIN 2"/>
    <property type="match status" value="1"/>
</dbReference>
<dbReference type="InterPro" id="IPR036397">
    <property type="entry name" value="RNaseH_sf"/>
</dbReference>
<evidence type="ECO:0000259" key="1">
    <source>
        <dbReference type="Pfam" id="PF21762"/>
    </source>
</evidence>
<feature type="domain" description="Gfd2/YDR514C-like C-terminal" evidence="1">
    <location>
        <begin position="186"/>
        <end position="346"/>
    </location>
</feature>
<proteinExistence type="predicted"/>
<dbReference type="InterPro" id="IPR040151">
    <property type="entry name" value="Gfd2/YDR514C-like"/>
</dbReference>
<keyword evidence="3" id="KW-1185">Reference proteome</keyword>
<dbReference type="GO" id="GO:0005634">
    <property type="term" value="C:nucleus"/>
    <property type="evidence" value="ECO:0007669"/>
    <property type="project" value="TreeGrafter"/>
</dbReference>
<accession>A0A5N6KK96</accession>
<dbReference type="Proteomes" id="UP000326757">
    <property type="component" value="Unassembled WGS sequence"/>
</dbReference>
<dbReference type="OrthoDB" id="5953249at2759"/>
<evidence type="ECO:0000313" key="3">
    <source>
        <dbReference type="Proteomes" id="UP000326757"/>
    </source>
</evidence>
<dbReference type="SUPFAM" id="SSF53098">
    <property type="entry name" value="Ribonuclease H-like"/>
    <property type="match status" value="1"/>
</dbReference>
<dbReference type="Gene3D" id="3.30.420.10">
    <property type="entry name" value="Ribonuclease H-like superfamily/Ribonuclease H"/>
    <property type="match status" value="1"/>
</dbReference>
<dbReference type="EMBL" id="VIGI01000001">
    <property type="protein sequence ID" value="KAB8304220.1"/>
    <property type="molecule type" value="Genomic_DNA"/>
</dbReference>
<dbReference type="AlphaFoldDB" id="A0A5N6KK96"/>
<comment type="caution">
    <text evidence="2">The sequence shown here is derived from an EMBL/GenBank/DDBJ whole genome shotgun (WGS) entry which is preliminary data.</text>
</comment>
<dbReference type="Pfam" id="PF21762">
    <property type="entry name" value="DEDDh_C"/>
    <property type="match status" value="1"/>
</dbReference>